<keyword evidence="1" id="KW-1133">Transmembrane helix</keyword>
<accession>A0AAN7YRX2</accession>
<name>A0AAN7YRX2_9PEZI</name>
<comment type="caution">
    <text evidence="2">The sequence shown here is derived from an EMBL/GenBank/DDBJ whole genome shotgun (WGS) entry which is preliminary data.</text>
</comment>
<protein>
    <submittedName>
        <fullName evidence="2">Uncharacterized protein</fullName>
    </submittedName>
</protein>
<evidence type="ECO:0000313" key="3">
    <source>
        <dbReference type="Proteomes" id="UP001310890"/>
    </source>
</evidence>
<dbReference type="PANTHER" id="PTHR35896">
    <property type="entry name" value="IG-LIKE DOMAIN-CONTAINING PROTEIN"/>
    <property type="match status" value="1"/>
</dbReference>
<evidence type="ECO:0000256" key="1">
    <source>
        <dbReference type="SAM" id="Phobius"/>
    </source>
</evidence>
<dbReference type="Proteomes" id="UP001310890">
    <property type="component" value="Unassembled WGS sequence"/>
</dbReference>
<evidence type="ECO:0000313" key="2">
    <source>
        <dbReference type="EMBL" id="KAK5113807.1"/>
    </source>
</evidence>
<sequence length="189" mass="21071">MYQRLSSFWKSRFDNDGKYKDNDRAHSGHLVADISLVVLALIISMILLVAFEVPPACHNPTLAAEALRNDTILALHGGSGPFPWWQDQAHTIVLPRTDLETYILSPAAGMKAWTWEKWHVAHCVYIWRLGHDVLTRVAAGEQGGVWVDERVISGEHVAHCGNVIANQDHRVGAKAVVTFGYHKCVRVMG</sequence>
<dbReference type="InterPro" id="IPR053008">
    <property type="entry name" value="Phomopsin_biosynth_assoc"/>
</dbReference>
<organism evidence="2 3">
    <name type="scientific">Meristemomyces frigidus</name>
    <dbReference type="NCBI Taxonomy" id="1508187"/>
    <lineage>
        <taxon>Eukaryota</taxon>
        <taxon>Fungi</taxon>
        <taxon>Dikarya</taxon>
        <taxon>Ascomycota</taxon>
        <taxon>Pezizomycotina</taxon>
        <taxon>Dothideomycetes</taxon>
        <taxon>Dothideomycetidae</taxon>
        <taxon>Mycosphaerellales</taxon>
        <taxon>Teratosphaeriaceae</taxon>
        <taxon>Meristemomyces</taxon>
    </lineage>
</organism>
<feature type="transmembrane region" description="Helical" evidence="1">
    <location>
        <begin position="30"/>
        <end position="51"/>
    </location>
</feature>
<keyword evidence="1" id="KW-0472">Membrane</keyword>
<gene>
    <name evidence="2" type="ORF">LTR62_003191</name>
</gene>
<proteinExistence type="predicted"/>
<dbReference type="EMBL" id="JAVRRL010000021">
    <property type="protein sequence ID" value="KAK5113807.1"/>
    <property type="molecule type" value="Genomic_DNA"/>
</dbReference>
<keyword evidence="1" id="KW-0812">Transmembrane</keyword>
<reference evidence="2" key="1">
    <citation type="submission" date="2023-08" db="EMBL/GenBank/DDBJ databases">
        <title>Black Yeasts Isolated from many extreme environments.</title>
        <authorList>
            <person name="Coleine C."/>
            <person name="Stajich J.E."/>
            <person name="Selbmann L."/>
        </authorList>
    </citation>
    <scope>NUCLEOTIDE SEQUENCE</scope>
    <source>
        <strain evidence="2">CCFEE 5401</strain>
    </source>
</reference>
<dbReference type="AlphaFoldDB" id="A0AAN7YRX2"/>
<dbReference type="PANTHER" id="PTHR35896:SF3">
    <property type="entry name" value="MAJOR FACILITATOR SUPERFAMILY TRANSPORTER"/>
    <property type="match status" value="1"/>
</dbReference>